<dbReference type="EnsemblPlants" id="AVESA.00010b.r2.3CG0508130.1">
    <property type="protein sequence ID" value="AVESA.00010b.r2.3CG0508130.1.CDS"/>
    <property type="gene ID" value="AVESA.00010b.r2.3CG0508130"/>
</dbReference>
<accession>A0ACD5VW85</accession>
<evidence type="ECO:0000313" key="1">
    <source>
        <dbReference type="EnsemblPlants" id="AVESA.00010b.r2.3CG0508130.1.CDS"/>
    </source>
</evidence>
<reference evidence="1" key="2">
    <citation type="submission" date="2025-09" db="UniProtKB">
        <authorList>
            <consortium name="EnsemblPlants"/>
        </authorList>
    </citation>
    <scope>IDENTIFICATION</scope>
</reference>
<evidence type="ECO:0000313" key="2">
    <source>
        <dbReference type="Proteomes" id="UP001732700"/>
    </source>
</evidence>
<dbReference type="Proteomes" id="UP001732700">
    <property type="component" value="Chromosome 3C"/>
</dbReference>
<protein>
    <submittedName>
        <fullName evidence="1">Uncharacterized protein</fullName>
    </submittedName>
</protein>
<keyword evidence="2" id="KW-1185">Reference proteome</keyword>
<sequence length="1479" mass="162228">MMAGIHHMEQVRFGDTQHFEGRDAHPDPETSCTSNYDMPGDMEQDLQHIYNNYNALQEMVDIQSPVVLNPEVLMCGTNLHPEPQLTFSSDGLKLEYLDSYSGQDGDLITLFWEVSDIISIDCKWIQMVQSALMTLHVSSNAETVNSGPVKVEFCLADPQWEWKQQKIWQLNSRFQEVWKNIQLDDFASQNWSADPSLCFPKKYFDGIDHFEDVIYPKGERDAVSISTRDVELLLPEIFVNDTIIDFYIKYLTQRIEPTERHRYHFFSSFFFRKLADLDKDQENAPKGREAFLGVRKWTRKIDVFAKEFLFIPVNFSLHWSLLVICYPGEVDTFKDGDARIAGKLPCIMHMNSIKGTHTGLKDIIQSYLWEEWKERHPESASDSSDKFLNLRFLSLELPQQDNLFDCGLFLLHYVERFLTDAPRFFNPMKIDVFSSFLGDGWFVPAEASLKRSLIQKLIHELVTEPSKTYPKLVCGDEKHDERHHRTENAMGEVSRELIGQGCFAAEPDSVCGILGAHQQSKLICLNDSEKGLSVPGCTLETGGVSMVAQQEMQMCPSDDDIVVCSPSHDAKNEPFFAYSGNKLDPKSCAPVDAEEFKGSCSVVKEDSLLDILDSNQKISSHAEVEVHEHDIMVFECCPFSDNVNKVMSGQGSRNEVEYDRHEASQDMDCVMRLDASKHDTGTGQESTEGKTGNGRCDLSEDTDSFATGCMKMDAAEHSLERNIVKAMDGGCDISEDARSVMINDMNSGFAEFSSERNTVEVVDPGAVEDDTKAEKTSTATGTINDNEQYVSSESKDGNSGSIMTSGSTVPCGLKEGRVAADTTNGTSETHADGEDACHNLAIGEVAPCEDDTTCTGAEMSHVKGISTCRAKDGTFSEKATSTARRPLLGSTSEDKIILVSDDTCLLKGVQCTEDDIIKGSTKEETSTLADNNGSTQYASSELRDANTDKAIAAESTHGTDANGHELAAFSCEGGTDAEMPPHVKGITTCTAKDGTYSENATSNAQRPLLGSTSEYKSVLVSDDMCSLKGVQCTEDGIIKGRTNEETSAISDKINDSTQYASSEFGNGNTSNAIAGESTQVADADGYELAAFPREGGTDAELPPHVDGTCNAEDENNSISDSVCEAKTMQVSEESRSTSEDDIIEGSIKEETETAVDKMNGSEQYALYESKDAGESSHGTDANGHEFAAFPCEGGTGAEMPPHVQGITTCSAKDGTYSENATSNAQRPLLGSTSEYKSVLVSDDMCSLKGVQCTEDGIIKGSTNEETSTISDKINDSTHYASSELGNGNTDNAIAGESTQVGDADGHELAAFPCEGGTDAEMPPHVDGTCSAEDENNSISDNVCEAKKMQVSEEFRSTSEDDIIEGSTKEETDTAADKMNGRGQYASYELEDGNTNGASNDSEQRDVSSEANNEMCCVGAKRPFADSSICEAKEMVTFDDKFWQERSERSEARFGRRYKRRIVWKRRKVIFCTPPSSDSD</sequence>
<reference evidence="1" key="1">
    <citation type="submission" date="2021-05" db="EMBL/GenBank/DDBJ databases">
        <authorList>
            <person name="Scholz U."/>
            <person name="Mascher M."/>
            <person name="Fiebig A."/>
        </authorList>
    </citation>
    <scope>NUCLEOTIDE SEQUENCE [LARGE SCALE GENOMIC DNA]</scope>
</reference>
<proteinExistence type="predicted"/>
<organism evidence="1 2">
    <name type="scientific">Avena sativa</name>
    <name type="common">Oat</name>
    <dbReference type="NCBI Taxonomy" id="4498"/>
    <lineage>
        <taxon>Eukaryota</taxon>
        <taxon>Viridiplantae</taxon>
        <taxon>Streptophyta</taxon>
        <taxon>Embryophyta</taxon>
        <taxon>Tracheophyta</taxon>
        <taxon>Spermatophyta</taxon>
        <taxon>Magnoliopsida</taxon>
        <taxon>Liliopsida</taxon>
        <taxon>Poales</taxon>
        <taxon>Poaceae</taxon>
        <taxon>BOP clade</taxon>
        <taxon>Pooideae</taxon>
        <taxon>Poodae</taxon>
        <taxon>Poeae</taxon>
        <taxon>Poeae Chloroplast Group 1 (Aveneae type)</taxon>
        <taxon>Aveninae</taxon>
        <taxon>Avena</taxon>
    </lineage>
</organism>
<name>A0ACD5VW85_AVESA</name>